<feature type="compositionally biased region" description="Basic and acidic residues" evidence="1">
    <location>
        <begin position="1"/>
        <end position="28"/>
    </location>
</feature>
<evidence type="ECO:0000313" key="3">
    <source>
        <dbReference type="Proteomes" id="UP000000763"/>
    </source>
</evidence>
<evidence type="ECO:0000313" key="2">
    <source>
        <dbReference type="EMBL" id="AAT76335.1"/>
    </source>
</evidence>
<reference evidence="3" key="1">
    <citation type="journal article" date="2005" name="Nature">
        <title>The map-based sequence of the rice genome.</title>
        <authorList>
            <consortium name="International rice genome sequencing project (IRGSP)"/>
            <person name="Matsumoto T."/>
            <person name="Wu J."/>
            <person name="Kanamori H."/>
            <person name="Katayose Y."/>
            <person name="Fujisawa M."/>
            <person name="Namiki N."/>
            <person name="Mizuno H."/>
            <person name="Yamamoto K."/>
            <person name="Antonio B.A."/>
            <person name="Baba T."/>
            <person name="Sakata K."/>
            <person name="Nagamura Y."/>
            <person name="Aoki H."/>
            <person name="Arikawa K."/>
            <person name="Arita K."/>
            <person name="Bito T."/>
            <person name="Chiden Y."/>
            <person name="Fujitsuka N."/>
            <person name="Fukunaka R."/>
            <person name="Hamada M."/>
            <person name="Harada C."/>
            <person name="Hayashi A."/>
            <person name="Hijishita S."/>
            <person name="Honda M."/>
            <person name="Hosokawa S."/>
            <person name="Ichikawa Y."/>
            <person name="Idonuma A."/>
            <person name="Iijima M."/>
            <person name="Ikeda M."/>
            <person name="Ikeno M."/>
            <person name="Ito K."/>
            <person name="Ito S."/>
            <person name="Ito T."/>
            <person name="Ito Y."/>
            <person name="Ito Y."/>
            <person name="Iwabuchi A."/>
            <person name="Kamiya K."/>
            <person name="Karasawa W."/>
            <person name="Kurita K."/>
            <person name="Katagiri S."/>
            <person name="Kikuta A."/>
            <person name="Kobayashi H."/>
            <person name="Kobayashi N."/>
            <person name="Machita K."/>
            <person name="Maehara T."/>
            <person name="Masukawa M."/>
            <person name="Mizubayashi T."/>
            <person name="Mukai Y."/>
            <person name="Nagasaki H."/>
            <person name="Nagata Y."/>
            <person name="Naito S."/>
            <person name="Nakashima M."/>
            <person name="Nakama Y."/>
            <person name="Nakamichi Y."/>
            <person name="Nakamura M."/>
            <person name="Meguro A."/>
            <person name="Negishi M."/>
            <person name="Ohta I."/>
            <person name="Ohta T."/>
            <person name="Okamoto M."/>
            <person name="Ono N."/>
            <person name="Saji S."/>
            <person name="Sakaguchi M."/>
            <person name="Sakai K."/>
            <person name="Shibata M."/>
            <person name="Shimokawa T."/>
            <person name="Song J."/>
            <person name="Takazaki Y."/>
            <person name="Terasawa K."/>
            <person name="Tsugane M."/>
            <person name="Tsuji K."/>
            <person name="Ueda S."/>
            <person name="Waki K."/>
            <person name="Yamagata H."/>
            <person name="Yamamoto M."/>
            <person name="Yamamoto S."/>
            <person name="Yamane H."/>
            <person name="Yoshiki S."/>
            <person name="Yoshihara R."/>
            <person name="Yukawa K."/>
            <person name="Zhong H."/>
            <person name="Yano M."/>
            <person name="Yuan Q."/>
            <person name="Ouyang S."/>
            <person name="Liu J."/>
            <person name="Jones K.M."/>
            <person name="Gansberger K."/>
            <person name="Moffat K."/>
            <person name="Hill J."/>
            <person name="Bera J."/>
            <person name="Fadrosh D."/>
            <person name="Jin S."/>
            <person name="Johri S."/>
            <person name="Kim M."/>
            <person name="Overton L."/>
            <person name="Reardon M."/>
            <person name="Tsitrin T."/>
            <person name="Vuong H."/>
            <person name="Weaver B."/>
            <person name="Ciecko A."/>
            <person name="Tallon L."/>
            <person name="Jackson J."/>
            <person name="Pai G."/>
            <person name="Aken S.V."/>
            <person name="Utterback T."/>
            <person name="Reidmuller S."/>
            <person name="Feldblyum T."/>
            <person name="Hsiao J."/>
            <person name="Zismann V."/>
            <person name="Iobst S."/>
            <person name="de Vazeille A.R."/>
            <person name="Buell C.R."/>
            <person name="Ying K."/>
            <person name="Li Y."/>
            <person name="Lu T."/>
            <person name="Huang Y."/>
            <person name="Zhao Q."/>
            <person name="Feng Q."/>
            <person name="Zhang L."/>
            <person name="Zhu J."/>
            <person name="Weng Q."/>
            <person name="Mu J."/>
            <person name="Lu Y."/>
            <person name="Fan D."/>
            <person name="Liu Y."/>
            <person name="Guan J."/>
            <person name="Zhang Y."/>
            <person name="Yu S."/>
            <person name="Liu X."/>
            <person name="Zhang Y."/>
            <person name="Hong G."/>
            <person name="Han B."/>
            <person name="Choisne N."/>
            <person name="Demange N."/>
            <person name="Orjeda G."/>
            <person name="Samain S."/>
            <person name="Cattolico L."/>
            <person name="Pelletier E."/>
            <person name="Couloux A."/>
            <person name="Segurens B."/>
            <person name="Wincker P."/>
            <person name="D'Hont A."/>
            <person name="Scarpelli C."/>
            <person name="Weissenbach J."/>
            <person name="Salanoubat M."/>
            <person name="Quetier F."/>
            <person name="Yu Y."/>
            <person name="Kim H.R."/>
            <person name="Rambo T."/>
            <person name="Currie J."/>
            <person name="Collura K."/>
            <person name="Luo M."/>
            <person name="Yang T."/>
            <person name="Ammiraju J.S.S."/>
            <person name="Engler F."/>
            <person name="Soderlund C."/>
            <person name="Wing R.A."/>
            <person name="Palmer L.E."/>
            <person name="de la Bastide M."/>
            <person name="Spiegel L."/>
            <person name="Nascimento L."/>
            <person name="Zutavern T."/>
            <person name="O'Shaughnessy A."/>
            <person name="Dike S."/>
            <person name="Dedhia N."/>
            <person name="Preston R."/>
            <person name="Balija V."/>
            <person name="McCombie W.R."/>
            <person name="Chow T."/>
            <person name="Chen H."/>
            <person name="Chung M."/>
            <person name="Chen C."/>
            <person name="Shaw J."/>
            <person name="Wu H."/>
            <person name="Hsiao K."/>
            <person name="Chao Y."/>
            <person name="Chu M."/>
            <person name="Cheng C."/>
            <person name="Hour A."/>
            <person name="Lee P."/>
            <person name="Lin S."/>
            <person name="Lin Y."/>
            <person name="Liou J."/>
            <person name="Liu S."/>
            <person name="Hsing Y."/>
            <person name="Raghuvanshi S."/>
            <person name="Mohanty A."/>
            <person name="Bharti A.K."/>
            <person name="Gaur A."/>
            <person name="Gupta V."/>
            <person name="Kumar D."/>
            <person name="Ravi V."/>
            <person name="Vij S."/>
            <person name="Kapur A."/>
            <person name="Khurana P."/>
            <person name="Khurana P."/>
            <person name="Khurana J.P."/>
            <person name="Tyagi A.K."/>
            <person name="Gaikwad K."/>
            <person name="Singh A."/>
            <person name="Dalal V."/>
            <person name="Srivastava S."/>
            <person name="Dixit A."/>
            <person name="Pal A.K."/>
            <person name="Ghazi I.A."/>
            <person name="Yadav M."/>
            <person name="Pandit A."/>
            <person name="Bhargava A."/>
            <person name="Sureshbabu K."/>
            <person name="Batra K."/>
            <person name="Sharma T.R."/>
            <person name="Mohapatra T."/>
            <person name="Singh N.K."/>
            <person name="Messing J."/>
            <person name="Nelson A.B."/>
            <person name="Fuks G."/>
            <person name="Kavchok S."/>
            <person name="Keizer G."/>
            <person name="Linton E."/>
            <person name="Llaca V."/>
            <person name="Song R."/>
            <person name="Tanyolac B."/>
            <person name="Young S."/>
            <person name="Ho-Il K."/>
            <person name="Hahn J.H."/>
            <person name="Sangsakoo G."/>
            <person name="Vanavichit A."/>
            <person name="de Mattos Luiz.A.T."/>
            <person name="Zimmer P.D."/>
            <person name="Malone G."/>
            <person name="Dellagostin O."/>
            <person name="de Oliveira A.C."/>
            <person name="Bevan M."/>
            <person name="Bancroft I."/>
            <person name="Minx P."/>
            <person name="Cordum H."/>
            <person name="Wilson R."/>
            <person name="Cheng Z."/>
            <person name="Jin W."/>
            <person name="Jiang J."/>
            <person name="Leong S.A."/>
            <person name="Iwama H."/>
            <person name="Gojobori T."/>
            <person name="Itoh T."/>
            <person name="Niimura Y."/>
            <person name="Fujii Y."/>
            <person name="Habara T."/>
            <person name="Sakai H."/>
            <person name="Sato Y."/>
            <person name="Wilson G."/>
            <person name="Kumar K."/>
            <person name="McCouch S."/>
            <person name="Juretic N."/>
            <person name="Hoen D."/>
            <person name="Wright S."/>
            <person name="Bruskiewich R."/>
            <person name="Bureau T."/>
            <person name="Miyao A."/>
            <person name="Hirochika H."/>
            <person name="Nishikawa T."/>
            <person name="Kadowaki K."/>
            <person name="Sugiura M."/>
            <person name="Burr B."/>
            <person name="Sasaki T."/>
        </authorList>
    </citation>
    <scope>NUCLEOTIDE SEQUENCE [LARGE SCALE GENOMIC DNA]</scope>
    <source>
        <strain evidence="3">cv. Nipponbare</strain>
    </source>
</reference>
<feature type="region of interest" description="Disordered" evidence="1">
    <location>
        <begin position="1"/>
        <end position="83"/>
    </location>
</feature>
<accession>Q10HJ8</accession>
<dbReference type="EMBL" id="AC133003">
    <property type="protein sequence ID" value="AAT76335.1"/>
    <property type="molecule type" value="Genomic_DNA"/>
</dbReference>
<organism evidence="2 3">
    <name type="scientific">Oryza sativa subsp. japonica</name>
    <name type="common">Rice</name>
    <dbReference type="NCBI Taxonomy" id="39947"/>
    <lineage>
        <taxon>Eukaryota</taxon>
        <taxon>Viridiplantae</taxon>
        <taxon>Streptophyta</taxon>
        <taxon>Embryophyta</taxon>
        <taxon>Tracheophyta</taxon>
        <taxon>Spermatophyta</taxon>
        <taxon>Magnoliopsida</taxon>
        <taxon>Liliopsida</taxon>
        <taxon>Poales</taxon>
        <taxon>Poaceae</taxon>
        <taxon>BOP clade</taxon>
        <taxon>Oryzoideae</taxon>
        <taxon>Oryzeae</taxon>
        <taxon>Oryzinae</taxon>
        <taxon>Oryza</taxon>
        <taxon>Oryza sativa</taxon>
    </lineage>
</organism>
<reference evidence="3" key="2">
    <citation type="journal article" date="2008" name="Nucleic Acids Res.">
        <title>The rice annotation project database (RAP-DB): 2008 update.</title>
        <authorList>
            <consortium name="The rice annotation project (RAP)"/>
        </authorList>
    </citation>
    <scope>GENOME REANNOTATION</scope>
    <source>
        <strain evidence="3">cv. Nipponbare</strain>
    </source>
</reference>
<gene>
    <name evidence="2" type="primary">OSJNBa0010D22.16</name>
</gene>
<dbReference type="AlphaFoldDB" id="Q10HJ8"/>
<sequence>MEMVGGKERLERAPQREARRDVGGERGDVAVGHAGEGGGEEEGERRGADGHVAAQVPPPGGERGDEERGDSEPPVALESFLLKKSEKRQKGIHKIVGYDLARHQHFHRDMRNDQHDHYEEVDNHEKEERDMKKPPVLLFTLKVEAPPSSEEGIKEELCDNASLISMPQLVNEHAIPNVNSADFKNMVDLHRQDQQPTERCIDH</sequence>
<dbReference type="Proteomes" id="UP000000763">
    <property type="component" value="Chromosome 3"/>
</dbReference>
<proteinExistence type="predicted"/>
<evidence type="ECO:0000256" key="1">
    <source>
        <dbReference type="SAM" id="MobiDB-lite"/>
    </source>
</evidence>
<protein>
    <submittedName>
        <fullName evidence="2">Uncharacterized protein</fullName>
    </submittedName>
</protein>
<name>Q10HJ8_ORYSJ</name>